<feature type="transmembrane region" description="Helical" evidence="1">
    <location>
        <begin position="69"/>
        <end position="90"/>
    </location>
</feature>
<evidence type="ECO:0000313" key="2">
    <source>
        <dbReference type="EMBL" id="CAI8032179.1"/>
    </source>
</evidence>
<sequence length="102" mass="11266">MAFRMLSSSFRLLSRAGVRRASGESTYMSYEASTGSSVGLQRIKTLQKTFAETTGHEPDLYRFLPRDEAIYRVAMGMAIVGGATALVYLIRMAIGNVPPKRE</sequence>
<dbReference type="EMBL" id="CASHTH010002588">
    <property type="protein sequence ID" value="CAI8032179.1"/>
    <property type="molecule type" value="Genomic_DNA"/>
</dbReference>
<proteinExistence type="predicted"/>
<reference evidence="2" key="1">
    <citation type="submission" date="2023-03" db="EMBL/GenBank/DDBJ databases">
        <authorList>
            <person name="Steffen K."/>
            <person name="Cardenas P."/>
        </authorList>
    </citation>
    <scope>NUCLEOTIDE SEQUENCE</scope>
</reference>
<gene>
    <name evidence="2" type="ORF">GBAR_LOCUS18218</name>
</gene>
<name>A0AA35SMI9_GEOBA</name>
<keyword evidence="1" id="KW-0812">Transmembrane</keyword>
<protein>
    <submittedName>
        <fullName evidence="2">Uncharacterized protein</fullName>
    </submittedName>
</protein>
<organism evidence="2 3">
    <name type="scientific">Geodia barretti</name>
    <name type="common">Barrett's horny sponge</name>
    <dbReference type="NCBI Taxonomy" id="519541"/>
    <lineage>
        <taxon>Eukaryota</taxon>
        <taxon>Metazoa</taxon>
        <taxon>Porifera</taxon>
        <taxon>Demospongiae</taxon>
        <taxon>Heteroscleromorpha</taxon>
        <taxon>Tetractinellida</taxon>
        <taxon>Astrophorina</taxon>
        <taxon>Geodiidae</taxon>
        <taxon>Geodia</taxon>
    </lineage>
</organism>
<comment type="caution">
    <text evidence="2">The sequence shown here is derived from an EMBL/GenBank/DDBJ whole genome shotgun (WGS) entry which is preliminary data.</text>
</comment>
<evidence type="ECO:0000256" key="1">
    <source>
        <dbReference type="SAM" id="Phobius"/>
    </source>
</evidence>
<keyword evidence="1" id="KW-1133">Transmembrane helix</keyword>
<accession>A0AA35SMI9</accession>
<keyword evidence="1" id="KW-0472">Membrane</keyword>
<dbReference type="AlphaFoldDB" id="A0AA35SMI9"/>
<evidence type="ECO:0000313" key="3">
    <source>
        <dbReference type="Proteomes" id="UP001174909"/>
    </source>
</evidence>
<dbReference type="Proteomes" id="UP001174909">
    <property type="component" value="Unassembled WGS sequence"/>
</dbReference>
<keyword evidence="3" id="KW-1185">Reference proteome</keyword>